<dbReference type="EMBL" id="SHAH01000002">
    <property type="protein sequence ID" value="RZO78269.1"/>
    <property type="molecule type" value="Genomic_DNA"/>
</dbReference>
<dbReference type="Gene3D" id="3.40.50.150">
    <property type="entry name" value="Vaccinia Virus protein VP39"/>
    <property type="match status" value="1"/>
</dbReference>
<dbReference type="Pfam" id="PF06080">
    <property type="entry name" value="DUF938"/>
    <property type="match status" value="1"/>
</dbReference>
<dbReference type="Proteomes" id="UP000320404">
    <property type="component" value="Unassembled WGS sequence"/>
</dbReference>
<dbReference type="AlphaFoldDB" id="A0A520S778"/>
<reference evidence="1 2" key="1">
    <citation type="submission" date="2019-02" db="EMBL/GenBank/DDBJ databases">
        <title>Prokaryotic population dynamics and viral predation in marine succession experiment using metagenomics: the confinement effect.</title>
        <authorList>
            <person name="Haro-Moreno J.M."/>
            <person name="Rodriguez-Valera F."/>
            <person name="Lopez-Perez M."/>
        </authorList>
    </citation>
    <scope>NUCLEOTIDE SEQUENCE [LARGE SCALE GENOMIC DNA]</scope>
    <source>
        <strain evidence="1">MED-G158</strain>
    </source>
</reference>
<evidence type="ECO:0000313" key="1">
    <source>
        <dbReference type="EMBL" id="RZO78269.1"/>
    </source>
</evidence>
<protein>
    <submittedName>
        <fullName evidence="1">DUF938 domain-containing protein</fullName>
    </submittedName>
</protein>
<comment type="caution">
    <text evidence="1">The sequence shown here is derived from an EMBL/GenBank/DDBJ whole genome shotgun (WGS) entry which is preliminary data.</text>
</comment>
<proteinExistence type="predicted"/>
<sequence>MDTELPFSQASENNKLPILEVLKSHLDNIDSVLEIGGGTGQHAVFFANIFPKLVWHSSDVPANVDSLALRIGRAALPNLPHPFPLDVNSRPWQCDKFDAAFTANSLHIMTSDSVIGFFAEIANHLNSRGKLCVYGPFKYAGEFTTPSNADFDIWLKQRDPLSGVRDFEWVNELALAAGLELLEDNSMPANNQLLVWSKQ</sequence>
<dbReference type="InterPro" id="IPR029063">
    <property type="entry name" value="SAM-dependent_MTases_sf"/>
</dbReference>
<gene>
    <name evidence="1" type="ORF">EVA69_00475</name>
</gene>
<evidence type="ECO:0000313" key="2">
    <source>
        <dbReference type="Proteomes" id="UP000320404"/>
    </source>
</evidence>
<dbReference type="PANTHER" id="PTHR20974">
    <property type="entry name" value="UPF0585 PROTEIN CG18661"/>
    <property type="match status" value="1"/>
</dbReference>
<accession>A0A520S778</accession>
<dbReference type="PANTHER" id="PTHR20974:SF0">
    <property type="entry name" value="UPF0585 PROTEIN CG18661"/>
    <property type="match status" value="1"/>
</dbReference>
<name>A0A520S778_9GAMM</name>
<dbReference type="InterPro" id="IPR010342">
    <property type="entry name" value="DUF938"/>
</dbReference>
<dbReference type="CDD" id="cd02440">
    <property type="entry name" value="AdoMet_MTases"/>
    <property type="match status" value="1"/>
</dbReference>
<dbReference type="SUPFAM" id="SSF53335">
    <property type="entry name" value="S-adenosyl-L-methionine-dependent methyltransferases"/>
    <property type="match status" value="1"/>
</dbReference>
<organism evidence="1 2">
    <name type="scientific">OM182 bacterium</name>
    <dbReference type="NCBI Taxonomy" id="2510334"/>
    <lineage>
        <taxon>Bacteria</taxon>
        <taxon>Pseudomonadati</taxon>
        <taxon>Pseudomonadota</taxon>
        <taxon>Gammaproteobacteria</taxon>
        <taxon>OMG group</taxon>
        <taxon>OM182 clade</taxon>
    </lineage>
</organism>